<keyword evidence="3" id="KW-1185">Reference proteome</keyword>
<accession>A0ABC9B284</accession>
<evidence type="ECO:0000313" key="2">
    <source>
        <dbReference type="EMBL" id="CAL4989262.1"/>
    </source>
</evidence>
<reference evidence="3" key="1">
    <citation type="submission" date="2024-06" db="EMBL/GenBank/DDBJ databases">
        <authorList>
            <person name="Ryan C."/>
        </authorList>
    </citation>
    <scope>NUCLEOTIDE SEQUENCE [LARGE SCALE GENOMIC DNA]</scope>
</reference>
<dbReference type="PANTHER" id="PTHR33074">
    <property type="entry name" value="EXPRESSED PROTEIN-RELATED"/>
    <property type="match status" value="1"/>
</dbReference>
<feature type="domain" description="DUF1618" evidence="1">
    <location>
        <begin position="208"/>
        <end position="359"/>
    </location>
</feature>
<evidence type="ECO:0000313" key="3">
    <source>
        <dbReference type="Proteomes" id="UP001497457"/>
    </source>
</evidence>
<dbReference type="EMBL" id="OZ075133">
    <property type="protein sequence ID" value="CAL4989262.1"/>
    <property type="molecule type" value="Genomic_DNA"/>
</dbReference>
<organism evidence="2 3">
    <name type="scientific">Urochloa decumbens</name>
    <dbReference type="NCBI Taxonomy" id="240449"/>
    <lineage>
        <taxon>Eukaryota</taxon>
        <taxon>Viridiplantae</taxon>
        <taxon>Streptophyta</taxon>
        <taxon>Embryophyta</taxon>
        <taxon>Tracheophyta</taxon>
        <taxon>Spermatophyta</taxon>
        <taxon>Magnoliopsida</taxon>
        <taxon>Liliopsida</taxon>
        <taxon>Poales</taxon>
        <taxon>Poaceae</taxon>
        <taxon>PACMAD clade</taxon>
        <taxon>Panicoideae</taxon>
        <taxon>Panicodae</taxon>
        <taxon>Paniceae</taxon>
        <taxon>Melinidinae</taxon>
        <taxon>Urochloa</taxon>
    </lineage>
</organism>
<dbReference type="Pfam" id="PF07762">
    <property type="entry name" value="DUF1618"/>
    <property type="match status" value="1"/>
</dbReference>
<dbReference type="Proteomes" id="UP001497457">
    <property type="component" value="Chromosome 23rd"/>
</dbReference>
<dbReference type="AlphaFoldDB" id="A0ABC9B284"/>
<reference evidence="2 3" key="2">
    <citation type="submission" date="2024-10" db="EMBL/GenBank/DDBJ databases">
        <authorList>
            <person name="Ryan C."/>
        </authorList>
    </citation>
    <scope>NUCLEOTIDE SEQUENCE [LARGE SCALE GENOMIC DNA]</scope>
</reference>
<proteinExistence type="predicted"/>
<name>A0ABC9B284_9POAL</name>
<dbReference type="PANTHER" id="PTHR33074:SF76">
    <property type="entry name" value="OS11G0569701 PROTEIN"/>
    <property type="match status" value="1"/>
</dbReference>
<dbReference type="InterPro" id="IPR011676">
    <property type="entry name" value="DUF1618"/>
</dbReference>
<sequence>MEPTQSPAAAKPRWVMLMDSHGCSGSEDVADAKTTAASCTSTGWRFRVSFAIAAPPAFSFLHSDMLGGAPAGEERHGPPEPSVIAAHGDSVLFRMAVDCFVYTAGSVVSRLPSLSLLPAGSRALSLQDTGILRRGDDELLVVDLTVSRTCRPPRAMAELCVLRLANDWEINTAVPIVHGDGGGKGGDGLPDFWKAVAAVPVGDRYLCWINYLSGFLLCDMADKTSPPKLPYVRLPDALTRDKEVEDEDDDDCYSCNGDEKPTLKRSRNMCAAGASSVRLVSVDPRCCCGGPGSSSCHRSRHAFTVTTWTMTLRPDKPMAWVKDGVLDSDELWALPEYGSLPRVPLQYPVVSSDDADIVCFVVRSDYGRYLADSQTWTVEVNTRSKTLRSVVPCSSFMAWKAESIITAKLNIR</sequence>
<evidence type="ECO:0000259" key="1">
    <source>
        <dbReference type="Pfam" id="PF07762"/>
    </source>
</evidence>
<gene>
    <name evidence="2" type="ORF">URODEC1_LOCUS59641</name>
</gene>
<protein>
    <recommendedName>
        <fullName evidence="1">DUF1618 domain-containing protein</fullName>
    </recommendedName>
</protein>